<keyword evidence="5 7" id="KW-0472">Membrane</keyword>
<dbReference type="STRING" id="1344416.A0A139AVN8"/>
<feature type="transmembrane region" description="Helical" evidence="7">
    <location>
        <begin position="60"/>
        <end position="83"/>
    </location>
</feature>
<feature type="compositionally biased region" description="Polar residues" evidence="6">
    <location>
        <begin position="422"/>
        <end position="447"/>
    </location>
</feature>
<dbReference type="OrthoDB" id="28755at2759"/>
<feature type="transmembrane region" description="Helical" evidence="7">
    <location>
        <begin position="95"/>
        <end position="115"/>
    </location>
</feature>
<dbReference type="GO" id="GO:0005886">
    <property type="term" value="C:plasma membrane"/>
    <property type="evidence" value="ECO:0007669"/>
    <property type="project" value="TreeGrafter"/>
</dbReference>
<evidence type="ECO:0000313" key="9">
    <source>
        <dbReference type="Proteomes" id="UP000070544"/>
    </source>
</evidence>
<proteinExistence type="predicted"/>
<feature type="transmembrane region" description="Helical" evidence="7">
    <location>
        <begin position="177"/>
        <end position="197"/>
    </location>
</feature>
<dbReference type="Proteomes" id="UP000070544">
    <property type="component" value="Unassembled WGS sequence"/>
</dbReference>
<feature type="transmembrane region" description="Helical" evidence="7">
    <location>
        <begin position="314"/>
        <end position="332"/>
    </location>
</feature>
<evidence type="ECO:0000256" key="6">
    <source>
        <dbReference type="SAM" id="MobiDB-lite"/>
    </source>
</evidence>
<dbReference type="GO" id="GO:0008506">
    <property type="term" value="F:sucrose:proton symporter activity"/>
    <property type="evidence" value="ECO:0007669"/>
    <property type="project" value="TreeGrafter"/>
</dbReference>
<feature type="transmembrane region" description="Helical" evidence="7">
    <location>
        <begin position="380"/>
        <end position="402"/>
    </location>
</feature>
<feature type="region of interest" description="Disordered" evidence="6">
    <location>
        <begin position="413"/>
        <end position="525"/>
    </location>
</feature>
<dbReference type="Gene3D" id="1.20.1250.20">
    <property type="entry name" value="MFS general substrate transporter like domains"/>
    <property type="match status" value="1"/>
</dbReference>
<sequence>MPRADYEPLYGSDAELYDGGVPEWQLPLLNVASLGMQFAWTIELGYGTPFLLTLGIPKPLMALVWIAGPLSGLLIQPIVGFWSDNSRSRFGRRRPFMVGGGVLTVGAMLVIAYAKEIGTGISQLVHGDVALASRMTAWSAVIGFYVLDFSINAVMAAARALSLDIPSVSQQSTSSAWAGRFIGFGNIAGYLCGYIDLPKILSFLGDTQMKILCWLAIAVFVISLTITCLSVSERQHQGGIVVKRALDPFLEIWRALRRLPPPIQGVCNVQFFAWIGWFPVFFYGTSWVAEKCSGHPLEDAGDAAEECTREGSRAMLIFALVSTATSVVVPWVKRQRYVSGRVLPTLNEFLPTTPHLWFSGCLLMASAMFSTFGIDDASGATVVIAVCGVSWGIHMYVPYVLIGEHMRQLQVRKKGKRDIRNEASSPTLGSEANRLQSSGLGTPSDSVSGRHLGGRKLRESDDESLDGTGRGGSFESMANRKSPPKRRSRSHVIGPERSESESDDDSNKQPLISDGRKESLTVQERSNTSVESQIFAEDRADLAAGTIIGIQNLYVVVPQFITTFLSSMIFAIVSQTRTVLPDGTVETHDAFSWVLRMGGVGAVAAAVLCLRLKDVELDTEDRSDEISPIPVMSH</sequence>
<feature type="transmembrane region" description="Helical" evidence="7">
    <location>
        <begin position="135"/>
        <end position="156"/>
    </location>
</feature>
<feature type="transmembrane region" description="Helical" evidence="7">
    <location>
        <begin position="209"/>
        <end position="231"/>
    </location>
</feature>
<dbReference type="InterPro" id="IPR036259">
    <property type="entry name" value="MFS_trans_sf"/>
</dbReference>
<evidence type="ECO:0000256" key="2">
    <source>
        <dbReference type="ARBA" id="ARBA00022448"/>
    </source>
</evidence>
<dbReference type="PANTHER" id="PTHR19432:SF35">
    <property type="entry name" value="SOLUTE CARRIER FAMILY 45 MEMBER 3 ISOFORM X1"/>
    <property type="match status" value="1"/>
</dbReference>
<dbReference type="AlphaFoldDB" id="A0A139AVN8"/>
<comment type="subcellular location">
    <subcellularLocation>
        <location evidence="1">Membrane</location>
        <topology evidence="1">Multi-pass membrane protein</topology>
    </subcellularLocation>
</comment>
<evidence type="ECO:0000256" key="5">
    <source>
        <dbReference type="ARBA" id="ARBA00023136"/>
    </source>
</evidence>
<gene>
    <name evidence="8" type="ORF">M427DRAFT_119306</name>
</gene>
<keyword evidence="2" id="KW-0813">Transport</keyword>
<dbReference type="EMBL" id="KQ965734">
    <property type="protein sequence ID" value="KXS20764.1"/>
    <property type="molecule type" value="Genomic_DNA"/>
</dbReference>
<dbReference type="PANTHER" id="PTHR19432">
    <property type="entry name" value="SUGAR TRANSPORTER"/>
    <property type="match status" value="1"/>
</dbReference>
<evidence type="ECO:0000256" key="4">
    <source>
        <dbReference type="ARBA" id="ARBA00022989"/>
    </source>
</evidence>
<feature type="transmembrane region" description="Helical" evidence="7">
    <location>
        <begin position="553"/>
        <end position="573"/>
    </location>
</feature>
<feature type="transmembrane region" description="Helical" evidence="7">
    <location>
        <begin position="593"/>
        <end position="612"/>
    </location>
</feature>
<keyword evidence="9" id="KW-1185">Reference proteome</keyword>
<evidence type="ECO:0000256" key="3">
    <source>
        <dbReference type="ARBA" id="ARBA00022692"/>
    </source>
</evidence>
<evidence type="ECO:0000256" key="1">
    <source>
        <dbReference type="ARBA" id="ARBA00004141"/>
    </source>
</evidence>
<keyword evidence="3 7" id="KW-0812">Transmembrane</keyword>
<evidence type="ECO:0000256" key="7">
    <source>
        <dbReference type="SAM" id="Phobius"/>
    </source>
</evidence>
<keyword evidence="4 7" id="KW-1133">Transmembrane helix</keyword>
<feature type="transmembrane region" description="Helical" evidence="7">
    <location>
        <begin position="353"/>
        <end position="374"/>
    </location>
</feature>
<dbReference type="OMA" id="RVCYVQV"/>
<reference evidence="8 9" key="1">
    <citation type="journal article" date="2015" name="Genome Biol. Evol.">
        <title>Phylogenomic analyses indicate that early fungi evolved digesting cell walls of algal ancestors of land plants.</title>
        <authorList>
            <person name="Chang Y."/>
            <person name="Wang S."/>
            <person name="Sekimoto S."/>
            <person name="Aerts A.L."/>
            <person name="Choi C."/>
            <person name="Clum A."/>
            <person name="LaButti K.M."/>
            <person name="Lindquist E.A."/>
            <person name="Yee Ngan C."/>
            <person name="Ohm R.A."/>
            <person name="Salamov A.A."/>
            <person name="Grigoriev I.V."/>
            <person name="Spatafora J.W."/>
            <person name="Berbee M.L."/>
        </authorList>
    </citation>
    <scope>NUCLEOTIDE SEQUENCE [LARGE SCALE GENOMIC DNA]</scope>
    <source>
        <strain evidence="8 9">JEL478</strain>
    </source>
</reference>
<name>A0A139AVN8_GONPJ</name>
<organism evidence="8 9">
    <name type="scientific">Gonapodya prolifera (strain JEL478)</name>
    <name type="common">Monoblepharis prolifera</name>
    <dbReference type="NCBI Taxonomy" id="1344416"/>
    <lineage>
        <taxon>Eukaryota</taxon>
        <taxon>Fungi</taxon>
        <taxon>Fungi incertae sedis</taxon>
        <taxon>Chytridiomycota</taxon>
        <taxon>Chytridiomycota incertae sedis</taxon>
        <taxon>Monoblepharidomycetes</taxon>
        <taxon>Monoblepharidales</taxon>
        <taxon>Gonapodyaceae</taxon>
        <taxon>Gonapodya</taxon>
    </lineage>
</organism>
<feature type="transmembrane region" description="Helical" evidence="7">
    <location>
        <begin position="266"/>
        <end position="289"/>
    </location>
</feature>
<dbReference type="SUPFAM" id="SSF103473">
    <property type="entry name" value="MFS general substrate transporter"/>
    <property type="match status" value="1"/>
</dbReference>
<protein>
    <submittedName>
        <fullName evidence="8">MFS general substrate transporter</fullName>
    </submittedName>
</protein>
<evidence type="ECO:0000313" key="8">
    <source>
        <dbReference type="EMBL" id="KXS20764.1"/>
    </source>
</evidence>
<accession>A0A139AVN8</accession>